<dbReference type="Proteomes" id="UP000287233">
    <property type="component" value="Chromosome"/>
</dbReference>
<dbReference type="KEGG" id="bih:BIP78_1265"/>
<evidence type="ECO:0000313" key="1">
    <source>
        <dbReference type="EMBL" id="QAA77031.1"/>
    </source>
</evidence>
<accession>A0A410FVP5</accession>
<name>A0A410FVP5_BIPS1</name>
<protein>
    <submittedName>
        <fullName evidence="1">Uncharacterized protein</fullName>
    </submittedName>
</protein>
<sequence length="222" mass="23753">MMRIGWRSGVGRGLALAVVVVLVGQGTAFAQAGTAMRTFVQRSFGLGLMNYPGGTTKVVYEIWQAGQTKPHLYTLEVIQSGDRYDVIESTTLFDVVLGQVAIGFGPSGAAAAMAARFERFRGGNIDLSPLRVLEERGVVVEPNQSYYLPDGARLVTGDPSVIAGIDVVIGVYVHPGFPGQRVEMAFTKPEISGLLPFPPLSVTEASGEIRSKIVLVEFSHTP</sequence>
<proteinExistence type="predicted"/>
<organism evidence="1 2">
    <name type="scientific">Bipolaricaulis sibiricus</name>
    <dbReference type="NCBI Taxonomy" id="2501609"/>
    <lineage>
        <taxon>Bacteria</taxon>
        <taxon>Candidatus Bipolaricaulota</taxon>
        <taxon>Candidatus Bipolaricaulia</taxon>
        <taxon>Candidatus Bipolaricaulales</taxon>
        <taxon>Candidatus Bipolaricaulaceae</taxon>
        <taxon>Candidatus Bipolaricaulis</taxon>
    </lineage>
</organism>
<dbReference type="EMBL" id="CP034928">
    <property type="protein sequence ID" value="QAA77031.1"/>
    <property type="molecule type" value="Genomic_DNA"/>
</dbReference>
<evidence type="ECO:0000313" key="2">
    <source>
        <dbReference type="Proteomes" id="UP000287233"/>
    </source>
</evidence>
<dbReference type="AlphaFoldDB" id="A0A410FVP5"/>
<reference evidence="2" key="1">
    <citation type="submission" date="2018-12" db="EMBL/GenBank/DDBJ databases">
        <title>Complete genome sequence of an uncultured bacterium of the candidate phylum Bipolaricaulota.</title>
        <authorList>
            <person name="Kadnikov V.V."/>
            <person name="Mardanov A.V."/>
            <person name="Beletsky A.V."/>
            <person name="Frank Y.A."/>
            <person name="Karnachuk O.V."/>
            <person name="Ravin N.V."/>
        </authorList>
    </citation>
    <scope>NUCLEOTIDE SEQUENCE [LARGE SCALE GENOMIC DNA]</scope>
</reference>
<gene>
    <name evidence="1" type="ORF">BIP78_1265</name>
</gene>